<feature type="transmembrane region" description="Helical" evidence="1">
    <location>
        <begin position="350"/>
        <end position="368"/>
    </location>
</feature>
<proteinExistence type="predicted"/>
<reference evidence="3" key="1">
    <citation type="journal article" date="2015" name="Genome Announc.">
        <title>Draft genome sequence of Talaromyces cellulolyticus strain Y-94, a source of lignocellulosic biomass-degrading enzymes.</title>
        <authorList>
            <person name="Fujii T."/>
            <person name="Koike H."/>
            <person name="Sawayama S."/>
            <person name="Yano S."/>
            <person name="Inoue H."/>
        </authorList>
    </citation>
    <scope>NUCLEOTIDE SEQUENCE [LARGE SCALE GENOMIC DNA]</scope>
    <source>
        <strain evidence="3">Y-94</strain>
    </source>
</reference>
<keyword evidence="1" id="KW-0472">Membrane</keyword>
<keyword evidence="3" id="KW-1185">Reference proteome</keyword>
<evidence type="ECO:0000256" key="1">
    <source>
        <dbReference type="SAM" id="Phobius"/>
    </source>
</evidence>
<gene>
    <name evidence="2" type="ORF">TCE0_013r00780</name>
</gene>
<evidence type="ECO:0000313" key="3">
    <source>
        <dbReference type="Proteomes" id="UP000053095"/>
    </source>
</evidence>
<accession>A0A698XL81</accession>
<feature type="transmembrane region" description="Helical" evidence="1">
    <location>
        <begin position="314"/>
        <end position="338"/>
    </location>
</feature>
<dbReference type="AlphaFoldDB" id="A0A698XL81"/>
<feature type="transmembrane region" description="Helical" evidence="1">
    <location>
        <begin position="12"/>
        <end position="29"/>
    </location>
</feature>
<dbReference type="EMBL" id="DF933809">
    <property type="protein sequence ID" value="GAM33687.1"/>
    <property type="molecule type" value="Genomic_DNA"/>
</dbReference>
<keyword evidence="1" id="KW-0812">Transmembrane</keyword>
<keyword evidence="1" id="KW-1133">Transmembrane helix</keyword>
<evidence type="ECO:0000313" key="2">
    <source>
        <dbReference type="EMBL" id="GAM33687.1"/>
    </source>
</evidence>
<dbReference type="Proteomes" id="UP000053095">
    <property type="component" value="Unassembled WGS sequence"/>
</dbReference>
<name>A0A698XL81_TALPI</name>
<sequence length="453" mass="51347">MPRLISTLSRILKLLLYSYLSLIGLWAFLPSVRISSGYTSQYISDTLRAGQLLHTVYPWDESFEVASVTIEPANALYPGSKRQWARVRGMPSSDVTHVLADWQFIPAAGGGLVLGVGRDLRTHLNLTNAALKVRDGMSRNEAVEIDDLLISFSEDDGRDETVYISDGVTVEVDAGGRDHIINLPWFTTPDAAWFHNQMHGFTYYMDIRLVARQLAADRNSIVVEIWKSAPVTEWLRLKYEREQLALDPNFGPVTPPRDGKNVKFVENIFRSEEHYSKGLLVSFVDESRRPHLSHSSIWDVRMTFRNADLTSRTYWIRSALLVVLAPILMVTFVVFVNLIDFLSVLICTEILSLAGCYCVVVLVSWIIYNIRHQNSARLNNTADGKEGGSRKMGFLEWSSEFWLTRCLYSLIAYCCCCCCGYRAKRRGYQSDEKRGRKGIVIWGPSGPVYEDGD</sequence>
<organism evidence="2 3">
    <name type="scientific">Talaromyces pinophilus</name>
    <name type="common">Penicillium pinophilum</name>
    <dbReference type="NCBI Taxonomy" id="128442"/>
    <lineage>
        <taxon>Eukaryota</taxon>
        <taxon>Fungi</taxon>
        <taxon>Dikarya</taxon>
        <taxon>Ascomycota</taxon>
        <taxon>Pezizomycotina</taxon>
        <taxon>Eurotiomycetes</taxon>
        <taxon>Eurotiomycetidae</taxon>
        <taxon>Eurotiales</taxon>
        <taxon>Trichocomaceae</taxon>
        <taxon>Talaromyces</taxon>
        <taxon>Talaromyces sect. Talaromyces</taxon>
    </lineage>
</organism>
<protein>
    <submittedName>
        <fullName evidence="2">Uncharacterized protein</fullName>
    </submittedName>
</protein>